<keyword evidence="1" id="KW-0732">Signal</keyword>
<feature type="chain" id="PRO_5001969426" description="DUF4124 domain-containing protein" evidence="1">
    <location>
        <begin position="26"/>
        <end position="211"/>
    </location>
</feature>
<dbReference type="RefSeq" id="WP_036207539.1">
    <property type="nucleotide sequence ID" value="NZ_AVPT01000003.1"/>
</dbReference>
<protein>
    <recommendedName>
        <fullName evidence="4">DUF4124 domain-containing protein</fullName>
    </recommendedName>
</protein>
<reference evidence="2 3" key="1">
    <citation type="journal article" date="2015" name="Stand. Genomic Sci.">
        <title>Genomic information of the arsenic-resistant bacterium Lysobacter arseniciresistens type strain ZS79(T) and comparison of Lysobacter draft genomes.</title>
        <authorList>
            <person name="Liu L."/>
            <person name="Zhang S."/>
            <person name="Luo M."/>
            <person name="Wang G."/>
        </authorList>
    </citation>
    <scope>NUCLEOTIDE SEQUENCE [LARGE SCALE GENOMIC DNA]</scope>
    <source>
        <strain evidence="2 3">ZS79</strain>
    </source>
</reference>
<organism evidence="2 3">
    <name type="scientific">Lysobacter arseniciresistens ZS79</name>
    <dbReference type="NCBI Taxonomy" id="913325"/>
    <lineage>
        <taxon>Bacteria</taxon>
        <taxon>Pseudomonadati</taxon>
        <taxon>Pseudomonadota</taxon>
        <taxon>Gammaproteobacteria</taxon>
        <taxon>Lysobacterales</taxon>
        <taxon>Lysobacteraceae</taxon>
        <taxon>Novilysobacter</taxon>
    </lineage>
</organism>
<dbReference type="Proteomes" id="UP000029989">
    <property type="component" value="Unassembled WGS sequence"/>
</dbReference>
<dbReference type="eggNOG" id="ENOG5031FD9">
    <property type="taxonomic scope" value="Bacteria"/>
</dbReference>
<evidence type="ECO:0000313" key="3">
    <source>
        <dbReference type="Proteomes" id="UP000029989"/>
    </source>
</evidence>
<evidence type="ECO:0000256" key="1">
    <source>
        <dbReference type="SAM" id="SignalP"/>
    </source>
</evidence>
<comment type="caution">
    <text evidence="2">The sequence shown here is derived from an EMBL/GenBank/DDBJ whole genome shotgun (WGS) entry which is preliminary data.</text>
</comment>
<dbReference type="AlphaFoldDB" id="A0A0A0F2Q5"/>
<accession>A0A0A0F2Q5</accession>
<gene>
    <name evidence="2" type="ORF">N799_08130</name>
</gene>
<feature type="signal peptide" evidence="1">
    <location>
        <begin position="1"/>
        <end position="25"/>
    </location>
</feature>
<dbReference type="OrthoDB" id="5956287at2"/>
<dbReference type="EMBL" id="AVPT01000003">
    <property type="protein sequence ID" value="KGM57396.1"/>
    <property type="molecule type" value="Genomic_DNA"/>
</dbReference>
<evidence type="ECO:0008006" key="4">
    <source>
        <dbReference type="Google" id="ProtNLM"/>
    </source>
</evidence>
<sequence>MNRLPFSIAAATVLAASAMPCNAPAQSAGIQRCIAPDGTAIYTDKACAAFGAEAAPMSGALVSRLVHDGADTGAINFTGQDGPRPVAVARRSAASGCARSTTQLAMDLHGAWGLGDVNRIAESYHWVGMDSTQARSVMERLDRLSAATLWDTQFFDARIGSGAMQFADASVTPAARDGNVGIMQLVFAEGSGQRVQDLEVRRYRGCYFVRF</sequence>
<keyword evidence="3" id="KW-1185">Reference proteome</keyword>
<evidence type="ECO:0000313" key="2">
    <source>
        <dbReference type="EMBL" id="KGM57396.1"/>
    </source>
</evidence>
<dbReference type="STRING" id="913325.N799_08130"/>
<proteinExistence type="predicted"/>
<name>A0A0A0F2Q5_9GAMM</name>